<protein>
    <submittedName>
        <fullName evidence="6">Dynein heavy chain 5, axonemal-like</fullName>
    </submittedName>
</protein>
<dbReference type="InterPro" id="IPR027417">
    <property type="entry name" value="P-loop_NTPase"/>
</dbReference>
<evidence type="ECO:0000256" key="2">
    <source>
        <dbReference type="SAM" id="MobiDB-lite"/>
    </source>
</evidence>
<dbReference type="Pfam" id="PF12781">
    <property type="entry name" value="AAA_9"/>
    <property type="match status" value="1"/>
</dbReference>
<evidence type="ECO:0000259" key="4">
    <source>
        <dbReference type="Pfam" id="PF12781"/>
    </source>
</evidence>
<dbReference type="InterPro" id="IPR013594">
    <property type="entry name" value="Dynein_heavy_tail"/>
</dbReference>
<sequence>MADKGWTNVASSADKPKSKPQKRQASAEHTKTKSRLAALAIGENIKEKQQKLKEEREAKKAQLDGRHEYVLQTLADYLGMDYTEVVDAILDGKQIESMDGFFDADGPTTLMFFYQDTDPGPEPADQIRLGPPQVVRKSAKSKLCVTDGSESSLTGVCLFFSKTSSDKVISTENITKDITFTVLDTCEKGLLASVDQMMSTVFIPALRKNTNGWGKISNFEGTLIRADFLNKLDSYVSVLVGAQECIFDKVELKPCQTYNLAKLKKPNDYIAAANSTESLEAIEECIAVWIKQIEQVLAESEQMRKEADNIGPRAELEHWKKRMAKFNYLLDQIKGSDVKAVLTVLQAAKSKTVKIWVDLDRRITDAANEAKDNVKYLYTLEKFCDPLYNSDPVGMVETIPGLVNAIRMIHSISRYYNTSERMTSLFVKVTNQMITACKSYITCDGMYTIWEQPRNELIEKLRACIRLNQEYQRCFQKTKQKLENMPNERQFDFSEMYIFGKFDTFQRRLLKIIDIFDSIVVYSKLSDCRIEGMELMASRFNAIITTIRKKPYNPLDQRKADFDIDYDEFKRQISELQSQIKSFMNHAFDRIHNVGRALTLINKFERLNIPNLGIEEKYSIILQKYGREIENTSRSYQKNKNDPPVARDLPPIAGKIMWARQMYRRIQEPMETFQQFPAILSSPEGKKVIKNFNKLAKVLMEFEVLYHRAWLRQVEASKSGLHASLLVRHPESGDLYVNFDPQILTLIREAECMARMGLEIPLAAKALRQKQGYFKENYNKLQLLLSENKRVCGKIHAAFEPLMAPHISKLDDAIEPGLTKLTWTSMTIDTYVKDVYDALGELELLMDRANDLVQYRINSVLQEMSTTMLCELPEDEPWTAEQFLDKTQELCNRGAITLQIKSTQVEEAANELINMLIVDELEEPAKEGEKEEEDEGSDDEEDDRKRRASGSVSHASGHASPSRGQSAVAQTIARRKREQRENIEESAQELLSHFNHRNLDALLKVTRYTLDSIRRRITSSSHLAYMDEEKGKKESPFFHCNVTLAIPNIVMQPALDEVQQCVNKAALLVLNVSKGVAQWSKERKKKVKPEVETPREDRERRGSVVSSHSESSQSSRFRGKVQDPYALGPQEPKNNYYKNVSENKEIAKLVSLLSTAINSQKKVLVGDKECDVMDGFCLYITTKLANPRYTPEISARSSIIDFTVTMKGLEDQLLGRVI</sequence>
<feature type="region of interest" description="Disordered" evidence="2">
    <location>
        <begin position="922"/>
        <end position="984"/>
    </location>
</feature>
<gene>
    <name evidence="6" type="primary">LOC100374533</name>
</gene>
<dbReference type="InterPro" id="IPR026983">
    <property type="entry name" value="DHC"/>
</dbReference>
<keyword evidence="1" id="KW-0175">Coiled coil</keyword>
<feature type="compositionally biased region" description="Acidic residues" evidence="2">
    <location>
        <begin position="930"/>
        <end position="942"/>
    </location>
</feature>
<feature type="domain" description="Dynein heavy chain tail" evidence="3">
    <location>
        <begin position="279"/>
        <end position="831"/>
    </location>
</feature>
<feature type="coiled-coil region" evidence="1">
    <location>
        <begin position="559"/>
        <end position="586"/>
    </location>
</feature>
<dbReference type="Proteomes" id="UP000694865">
    <property type="component" value="Unplaced"/>
</dbReference>
<keyword evidence="5" id="KW-1185">Reference proteome</keyword>
<accession>A0ABM0MEJ8</accession>
<feature type="region of interest" description="Disordered" evidence="2">
    <location>
        <begin position="1"/>
        <end position="40"/>
    </location>
</feature>
<dbReference type="Pfam" id="PF08385">
    <property type="entry name" value="DHC_N1"/>
    <property type="match status" value="1"/>
</dbReference>
<evidence type="ECO:0000256" key="1">
    <source>
        <dbReference type="SAM" id="Coils"/>
    </source>
</evidence>
<dbReference type="PANTHER" id="PTHR46532:SF13">
    <property type="entry name" value="CYTOPLASMIC DYNEIN 1 HEAVY CHAIN 1"/>
    <property type="match status" value="1"/>
</dbReference>
<feature type="compositionally biased region" description="Low complexity" evidence="2">
    <location>
        <begin position="949"/>
        <end position="962"/>
    </location>
</feature>
<evidence type="ECO:0000259" key="3">
    <source>
        <dbReference type="Pfam" id="PF08385"/>
    </source>
</evidence>
<feature type="domain" description="Dynein heavy chain ATP-binding dynein motor region" evidence="4">
    <location>
        <begin position="1149"/>
        <end position="1218"/>
    </location>
</feature>
<organism evidence="5 6">
    <name type="scientific">Saccoglossus kowalevskii</name>
    <name type="common">Acorn worm</name>
    <dbReference type="NCBI Taxonomy" id="10224"/>
    <lineage>
        <taxon>Eukaryota</taxon>
        <taxon>Metazoa</taxon>
        <taxon>Hemichordata</taxon>
        <taxon>Enteropneusta</taxon>
        <taxon>Harrimaniidae</taxon>
        <taxon>Saccoglossus</taxon>
    </lineage>
</organism>
<feature type="region of interest" description="Disordered" evidence="2">
    <location>
        <begin position="1081"/>
        <end position="1134"/>
    </location>
</feature>
<evidence type="ECO:0000313" key="5">
    <source>
        <dbReference type="Proteomes" id="UP000694865"/>
    </source>
</evidence>
<dbReference type="RefSeq" id="XP_006818439.1">
    <property type="nucleotide sequence ID" value="XM_006818376.1"/>
</dbReference>
<dbReference type="InterPro" id="IPR035706">
    <property type="entry name" value="AAA_9"/>
</dbReference>
<reference evidence="6" key="1">
    <citation type="submission" date="2025-08" db="UniProtKB">
        <authorList>
            <consortium name="RefSeq"/>
        </authorList>
    </citation>
    <scope>IDENTIFICATION</scope>
    <source>
        <tissue evidence="6">Testes</tissue>
    </source>
</reference>
<feature type="compositionally biased region" description="Basic and acidic residues" evidence="2">
    <location>
        <begin position="1088"/>
        <end position="1102"/>
    </location>
</feature>
<proteinExistence type="predicted"/>
<name>A0ABM0MEJ8_SACKO</name>
<dbReference type="GeneID" id="100374533"/>
<evidence type="ECO:0000313" key="6">
    <source>
        <dbReference type="RefSeq" id="XP_006818439.1"/>
    </source>
</evidence>
<dbReference type="Gene3D" id="3.40.50.300">
    <property type="entry name" value="P-loop containing nucleotide triphosphate hydrolases"/>
    <property type="match status" value="1"/>
</dbReference>
<dbReference type="PANTHER" id="PTHR46532">
    <property type="entry name" value="MALE FERTILITY FACTOR KL5"/>
    <property type="match status" value="1"/>
</dbReference>
<feature type="compositionally biased region" description="Low complexity" evidence="2">
    <location>
        <begin position="1103"/>
        <end position="1116"/>
    </location>
</feature>